<organism evidence="11 12">
    <name type="scientific">Acorus calamus</name>
    <name type="common">Sweet flag</name>
    <dbReference type="NCBI Taxonomy" id="4465"/>
    <lineage>
        <taxon>Eukaryota</taxon>
        <taxon>Viridiplantae</taxon>
        <taxon>Streptophyta</taxon>
        <taxon>Embryophyta</taxon>
        <taxon>Tracheophyta</taxon>
        <taxon>Spermatophyta</taxon>
        <taxon>Magnoliopsida</taxon>
        <taxon>Liliopsida</taxon>
        <taxon>Acoraceae</taxon>
        <taxon>Acorus</taxon>
    </lineage>
</organism>
<dbReference type="Pfam" id="PF08263">
    <property type="entry name" value="LRRNT_2"/>
    <property type="match status" value="1"/>
</dbReference>
<dbReference type="Pfam" id="PF07714">
    <property type="entry name" value="PK_Tyr_Ser-Thr"/>
    <property type="match status" value="1"/>
</dbReference>
<dbReference type="Pfam" id="PF00560">
    <property type="entry name" value="LRR_1"/>
    <property type="match status" value="2"/>
</dbReference>
<dbReference type="GO" id="GO:0005524">
    <property type="term" value="F:ATP binding"/>
    <property type="evidence" value="ECO:0007669"/>
    <property type="project" value="InterPro"/>
</dbReference>
<evidence type="ECO:0000256" key="9">
    <source>
        <dbReference type="SAM" id="SignalP"/>
    </source>
</evidence>
<keyword evidence="6" id="KW-1133">Transmembrane helix</keyword>
<keyword evidence="11" id="KW-0418">Kinase</keyword>
<sequence>MAFWVVLVLCLLNQSFRLGESVNDEGKILLEFLHNLDLDPFEALSEWNDWIGCDGKEMTKDPCNWFGVKCSYGHVVSLTLEDLYLKGTLTPELGKLVYLRELKLHNNSFYGTIPEELGQLQQLDILDVSDNNFSGTIPSGLGNLKLLVLDNNNFDNKSPGLHVFSMYSEVLIYNDLSTEPAQSALSVRSDLSVLGICCFYCRKNKVVTVRPWATGLSGQLQKAFVTGVPSLKRSELEAACEDFSNVIGQLPDCMIETLSKVNHKNFVNLLGFCEENEPFTRMMVFEYAPCGTLFEHLHIREAEQLDWATRLRIAMGIAYCLEHMHQLDPPFIFRTLRSNTIHLTDDYAAKISDLCFNNDTNSTDSPPLLSGPLVSTPRDTKSNVYMFGMILLEMISGRVPYSEDYGPLINWASVYLNGERHLTEMIDPMLTSYREEDVSAMCEVIKSCVHHNPSDRPTMTEVTRRLRQITAVAPDGATPKLSPLWWAELEILSTEGS</sequence>
<feature type="domain" description="Protein kinase" evidence="10">
    <location>
        <begin position="206"/>
        <end position="470"/>
    </location>
</feature>
<evidence type="ECO:0000256" key="1">
    <source>
        <dbReference type="ARBA" id="ARBA00004479"/>
    </source>
</evidence>
<evidence type="ECO:0000259" key="10">
    <source>
        <dbReference type="PROSITE" id="PS50011"/>
    </source>
</evidence>
<dbReference type="PANTHER" id="PTHR46084:SF14">
    <property type="entry name" value="PROTEIN KINASE DOMAIN-CONTAINING PROTEIN"/>
    <property type="match status" value="1"/>
</dbReference>
<dbReference type="Gene3D" id="1.10.510.10">
    <property type="entry name" value="Transferase(Phosphotransferase) domain 1"/>
    <property type="match status" value="1"/>
</dbReference>
<feature type="signal peptide" evidence="9">
    <location>
        <begin position="1"/>
        <end position="21"/>
    </location>
</feature>
<dbReference type="AlphaFoldDB" id="A0AAV9CEF4"/>
<keyword evidence="2" id="KW-0433">Leucine-rich repeat</keyword>
<dbReference type="InterPro" id="IPR001611">
    <property type="entry name" value="Leu-rich_rpt"/>
</dbReference>
<dbReference type="SUPFAM" id="SSF56112">
    <property type="entry name" value="Protein kinase-like (PK-like)"/>
    <property type="match status" value="1"/>
</dbReference>
<evidence type="ECO:0000256" key="4">
    <source>
        <dbReference type="ARBA" id="ARBA00022729"/>
    </source>
</evidence>
<comment type="caution">
    <text evidence="11">The sequence shown here is derived from an EMBL/GenBank/DDBJ whole genome shotgun (WGS) entry which is preliminary data.</text>
</comment>
<keyword evidence="4 9" id="KW-0732">Signal</keyword>
<dbReference type="InterPro" id="IPR011009">
    <property type="entry name" value="Kinase-like_dom_sf"/>
</dbReference>
<dbReference type="GO" id="GO:0004672">
    <property type="term" value="F:protein kinase activity"/>
    <property type="evidence" value="ECO:0007669"/>
    <property type="project" value="InterPro"/>
</dbReference>
<keyword evidence="11" id="KW-0675">Receptor</keyword>
<keyword evidence="12" id="KW-1185">Reference proteome</keyword>
<evidence type="ECO:0000256" key="6">
    <source>
        <dbReference type="ARBA" id="ARBA00022989"/>
    </source>
</evidence>
<protein>
    <submittedName>
        <fullName evidence="11">LRR receptor-like serine/threonine-protein kinase MRH1</fullName>
    </submittedName>
</protein>
<name>A0AAV9CEF4_ACOCL</name>
<dbReference type="Proteomes" id="UP001180020">
    <property type="component" value="Unassembled WGS sequence"/>
</dbReference>
<evidence type="ECO:0000256" key="3">
    <source>
        <dbReference type="ARBA" id="ARBA00022692"/>
    </source>
</evidence>
<feature type="chain" id="PRO_5043317148" evidence="9">
    <location>
        <begin position="22"/>
        <end position="497"/>
    </location>
</feature>
<evidence type="ECO:0000256" key="8">
    <source>
        <dbReference type="ARBA" id="ARBA00037847"/>
    </source>
</evidence>
<gene>
    <name evidence="11" type="primary">MRH1</name>
    <name evidence="11" type="ORF">QJS10_CPB20g00249</name>
</gene>
<evidence type="ECO:0000256" key="2">
    <source>
        <dbReference type="ARBA" id="ARBA00022614"/>
    </source>
</evidence>
<dbReference type="InterPro" id="IPR000719">
    <property type="entry name" value="Prot_kinase_dom"/>
</dbReference>
<evidence type="ECO:0000256" key="5">
    <source>
        <dbReference type="ARBA" id="ARBA00022737"/>
    </source>
</evidence>
<keyword evidence="11" id="KW-0808">Transferase</keyword>
<dbReference type="FunFam" id="3.80.10.10:FF:000129">
    <property type="entry name" value="Leucine-rich repeat receptor-like kinase"/>
    <property type="match status" value="1"/>
</dbReference>
<dbReference type="InterPro" id="IPR032675">
    <property type="entry name" value="LRR_dom_sf"/>
</dbReference>
<dbReference type="InterPro" id="IPR001245">
    <property type="entry name" value="Ser-Thr/Tyr_kinase_cat_dom"/>
</dbReference>
<comment type="subcellular location">
    <subcellularLocation>
        <location evidence="8">Endomembrane system</location>
        <topology evidence="8">Single-pass membrane protein</topology>
    </subcellularLocation>
    <subcellularLocation>
        <location evidence="1">Membrane</location>
        <topology evidence="1">Single-pass type I membrane protein</topology>
    </subcellularLocation>
</comment>
<keyword evidence="5" id="KW-0677">Repeat</keyword>
<dbReference type="GO" id="GO:0012505">
    <property type="term" value="C:endomembrane system"/>
    <property type="evidence" value="ECO:0007669"/>
    <property type="project" value="UniProtKB-SubCell"/>
</dbReference>
<evidence type="ECO:0000313" key="12">
    <source>
        <dbReference type="Proteomes" id="UP001180020"/>
    </source>
</evidence>
<reference evidence="11" key="1">
    <citation type="journal article" date="2023" name="Nat. Commun.">
        <title>Diploid and tetraploid genomes of Acorus and the evolution of monocots.</title>
        <authorList>
            <person name="Ma L."/>
            <person name="Liu K.W."/>
            <person name="Li Z."/>
            <person name="Hsiao Y.Y."/>
            <person name="Qi Y."/>
            <person name="Fu T."/>
            <person name="Tang G.D."/>
            <person name="Zhang D."/>
            <person name="Sun W.H."/>
            <person name="Liu D.K."/>
            <person name="Li Y."/>
            <person name="Chen G.Z."/>
            <person name="Liu X.D."/>
            <person name="Liao X.Y."/>
            <person name="Jiang Y.T."/>
            <person name="Yu X."/>
            <person name="Hao Y."/>
            <person name="Huang J."/>
            <person name="Zhao X.W."/>
            <person name="Ke S."/>
            <person name="Chen Y.Y."/>
            <person name="Wu W.L."/>
            <person name="Hsu J.L."/>
            <person name="Lin Y.F."/>
            <person name="Huang M.D."/>
            <person name="Li C.Y."/>
            <person name="Huang L."/>
            <person name="Wang Z.W."/>
            <person name="Zhao X."/>
            <person name="Zhong W.Y."/>
            <person name="Peng D.H."/>
            <person name="Ahmad S."/>
            <person name="Lan S."/>
            <person name="Zhang J.S."/>
            <person name="Tsai W.C."/>
            <person name="Van de Peer Y."/>
            <person name="Liu Z.J."/>
        </authorList>
    </citation>
    <scope>NUCLEOTIDE SEQUENCE</scope>
    <source>
        <strain evidence="11">CP</strain>
    </source>
</reference>
<dbReference type="InterPro" id="IPR013210">
    <property type="entry name" value="LRR_N_plant-typ"/>
</dbReference>
<dbReference type="GO" id="GO:0016020">
    <property type="term" value="C:membrane"/>
    <property type="evidence" value="ECO:0007669"/>
    <property type="project" value="UniProtKB-SubCell"/>
</dbReference>
<dbReference type="SUPFAM" id="SSF52058">
    <property type="entry name" value="L domain-like"/>
    <property type="match status" value="1"/>
</dbReference>
<evidence type="ECO:0000313" key="11">
    <source>
        <dbReference type="EMBL" id="KAK1286658.1"/>
    </source>
</evidence>
<dbReference type="PROSITE" id="PS50011">
    <property type="entry name" value="PROTEIN_KINASE_DOM"/>
    <property type="match status" value="1"/>
</dbReference>
<dbReference type="PANTHER" id="PTHR46084">
    <property type="entry name" value="PROTEIN MALE DISCOVERER 2"/>
    <property type="match status" value="1"/>
</dbReference>
<accession>A0AAV9CEF4</accession>
<keyword evidence="7" id="KW-0472">Membrane</keyword>
<dbReference type="Gene3D" id="3.80.10.10">
    <property type="entry name" value="Ribonuclease Inhibitor"/>
    <property type="match status" value="1"/>
</dbReference>
<proteinExistence type="predicted"/>
<evidence type="ECO:0000256" key="7">
    <source>
        <dbReference type="ARBA" id="ARBA00023136"/>
    </source>
</evidence>
<reference evidence="11" key="2">
    <citation type="submission" date="2023-06" db="EMBL/GenBank/DDBJ databases">
        <authorList>
            <person name="Ma L."/>
            <person name="Liu K.-W."/>
            <person name="Li Z."/>
            <person name="Hsiao Y.-Y."/>
            <person name="Qi Y."/>
            <person name="Fu T."/>
            <person name="Tang G."/>
            <person name="Zhang D."/>
            <person name="Sun W.-H."/>
            <person name="Liu D.-K."/>
            <person name="Li Y."/>
            <person name="Chen G.-Z."/>
            <person name="Liu X.-D."/>
            <person name="Liao X.-Y."/>
            <person name="Jiang Y.-T."/>
            <person name="Yu X."/>
            <person name="Hao Y."/>
            <person name="Huang J."/>
            <person name="Zhao X.-W."/>
            <person name="Ke S."/>
            <person name="Chen Y.-Y."/>
            <person name="Wu W.-L."/>
            <person name="Hsu J.-L."/>
            <person name="Lin Y.-F."/>
            <person name="Huang M.-D."/>
            <person name="Li C.-Y."/>
            <person name="Huang L."/>
            <person name="Wang Z.-W."/>
            <person name="Zhao X."/>
            <person name="Zhong W.-Y."/>
            <person name="Peng D.-H."/>
            <person name="Ahmad S."/>
            <person name="Lan S."/>
            <person name="Zhang J.-S."/>
            <person name="Tsai W.-C."/>
            <person name="Van De Peer Y."/>
            <person name="Liu Z.-J."/>
        </authorList>
    </citation>
    <scope>NUCLEOTIDE SEQUENCE</scope>
    <source>
        <strain evidence="11">CP</strain>
        <tissue evidence="11">Leaves</tissue>
    </source>
</reference>
<keyword evidence="3" id="KW-0812">Transmembrane</keyword>
<dbReference type="EMBL" id="JAUJYO010000020">
    <property type="protein sequence ID" value="KAK1286658.1"/>
    <property type="molecule type" value="Genomic_DNA"/>
</dbReference>